<dbReference type="InterPro" id="IPR042119">
    <property type="entry name" value="QueA_dom2"/>
</dbReference>
<keyword evidence="6 13" id="KW-0949">S-adenosyl-L-methionine</keyword>
<dbReference type="UniPathway" id="UPA00392"/>
<keyword evidence="7 13" id="KW-0671">Queuosine biosynthesis</keyword>
<keyword evidence="15" id="KW-1185">Reference proteome</keyword>
<protein>
    <recommendedName>
        <fullName evidence="11 13">S-adenosylmethionine:tRNA ribosyltransferase-isomerase</fullName>
        <ecNumber evidence="10 13">2.4.99.17</ecNumber>
    </recommendedName>
    <alternativeName>
        <fullName evidence="12 13">Queuosine biosynthesis protein QueA</fullName>
    </alternativeName>
</protein>
<dbReference type="NCBIfam" id="NF001140">
    <property type="entry name" value="PRK00147.1"/>
    <property type="match status" value="1"/>
</dbReference>
<dbReference type="GO" id="GO:0051075">
    <property type="term" value="F:S-adenosylmethionine:tRNA ribosyltransferase-isomerase activity"/>
    <property type="evidence" value="ECO:0007669"/>
    <property type="project" value="UniProtKB-EC"/>
</dbReference>
<dbReference type="FunFam" id="3.40.1780.10:FF:000001">
    <property type="entry name" value="S-adenosylmethionine:tRNA ribosyltransferase-isomerase"/>
    <property type="match status" value="1"/>
</dbReference>
<keyword evidence="4 13" id="KW-0963">Cytoplasm</keyword>
<keyword evidence="14" id="KW-0413">Isomerase</keyword>
<dbReference type="STRING" id="44576.SAMN05421881_10159"/>
<evidence type="ECO:0000256" key="5">
    <source>
        <dbReference type="ARBA" id="ARBA00022679"/>
    </source>
</evidence>
<name>A0A1H3GGT3_9PROT</name>
<comment type="subunit">
    <text evidence="3 13">Monomer.</text>
</comment>
<evidence type="ECO:0000313" key="14">
    <source>
        <dbReference type="EMBL" id="SDY01714.1"/>
    </source>
</evidence>
<dbReference type="InterPro" id="IPR036100">
    <property type="entry name" value="QueA_sf"/>
</dbReference>
<evidence type="ECO:0000256" key="2">
    <source>
        <dbReference type="ARBA" id="ARBA00004691"/>
    </source>
</evidence>
<dbReference type="Proteomes" id="UP000198640">
    <property type="component" value="Unassembled WGS sequence"/>
</dbReference>
<evidence type="ECO:0000256" key="8">
    <source>
        <dbReference type="ARBA" id="ARBA00052751"/>
    </source>
</evidence>
<dbReference type="EMBL" id="FNOY01000015">
    <property type="protein sequence ID" value="SDY01714.1"/>
    <property type="molecule type" value="Genomic_DNA"/>
</dbReference>
<dbReference type="Gene3D" id="2.40.10.240">
    <property type="entry name" value="QueA-like"/>
    <property type="match status" value="1"/>
</dbReference>
<evidence type="ECO:0000256" key="12">
    <source>
        <dbReference type="ARBA" id="ARBA00076160"/>
    </source>
</evidence>
<reference evidence="14 15" key="1">
    <citation type="submission" date="2016-10" db="EMBL/GenBank/DDBJ databases">
        <authorList>
            <person name="de Groot N.N."/>
        </authorList>
    </citation>
    <scope>NUCLEOTIDE SEQUENCE [LARGE SCALE GENOMIC DNA]</scope>
    <source>
        <strain evidence="14 15">Nm1</strain>
    </source>
</reference>
<proteinExistence type="inferred from homology"/>
<evidence type="ECO:0000256" key="6">
    <source>
        <dbReference type="ARBA" id="ARBA00022691"/>
    </source>
</evidence>
<dbReference type="GO" id="GO:0008616">
    <property type="term" value="P:tRNA queuosine(34) biosynthetic process"/>
    <property type="evidence" value="ECO:0007669"/>
    <property type="project" value="UniProtKB-UniRule"/>
</dbReference>
<dbReference type="InterPro" id="IPR042118">
    <property type="entry name" value="QueA_dom1"/>
</dbReference>
<dbReference type="AlphaFoldDB" id="A0A1H3GGT3"/>
<keyword evidence="5 13" id="KW-0808">Transferase</keyword>
<comment type="catalytic activity">
    <reaction evidence="8 13">
        <text>7-aminomethyl-7-carbaguanosine(34) in tRNA + S-adenosyl-L-methionine = epoxyqueuosine(34) in tRNA + adenine + L-methionine + 2 H(+)</text>
        <dbReference type="Rhea" id="RHEA:32155"/>
        <dbReference type="Rhea" id="RHEA-COMP:10342"/>
        <dbReference type="Rhea" id="RHEA-COMP:18582"/>
        <dbReference type="ChEBI" id="CHEBI:15378"/>
        <dbReference type="ChEBI" id="CHEBI:16708"/>
        <dbReference type="ChEBI" id="CHEBI:57844"/>
        <dbReference type="ChEBI" id="CHEBI:59789"/>
        <dbReference type="ChEBI" id="CHEBI:82833"/>
        <dbReference type="ChEBI" id="CHEBI:194443"/>
        <dbReference type="EC" id="2.4.99.17"/>
    </reaction>
</comment>
<dbReference type="InterPro" id="IPR003699">
    <property type="entry name" value="QueA"/>
</dbReference>
<evidence type="ECO:0000256" key="4">
    <source>
        <dbReference type="ARBA" id="ARBA00022490"/>
    </source>
</evidence>
<organism evidence="14 15">
    <name type="scientific">Nitrosomonas halophila</name>
    <dbReference type="NCBI Taxonomy" id="44576"/>
    <lineage>
        <taxon>Bacteria</taxon>
        <taxon>Pseudomonadati</taxon>
        <taxon>Pseudomonadota</taxon>
        <taxon>Betaproteobacteria</taxon>
        <taxon>Nitrosomonadales</taxon>
        <taxon>Nitrosomonadaceae</taxon>
        <taxon>Nitrosomonas</taxon>
    </lineage>
</organism>
<evidence type="ECO:0000313" key="15">
    <source>
        <dbReference type="Proteomes" id="UP000198640"/>
    </source>
</evidence>
<dbReference type="GO" id="GO:0005737">
    <property type="term" value="C:cytoplasm"/>
    <property type="evidence" value="ECO:0007669"/>
    <property type="project" value="UniProtKB-SubCell"/>
</dbReference>
<dbReference type="Gene3D" id="3.40.1780.10">
    <property type="entry name" value="QueA-like"/>
    <property type="match status" value="2"/>
</dbReference>
<sequence>MVSEKGCAIGIIRGMKTDTFDFYLPDDLIAQFPLANRTDSRMLYVGGTAQHIKDATFRDLPDYMRRGDLLVLNNTRVIKARLSGFKPTGGKVEIMVERLLDVHRAQALIRASHAPAVGSTLSLSDGITAVVEARQQDIYTLRFLHPLPLLELLDRYGRVPLPPYIERTVTNSDESRYQTIFAQESGAVAAPTAGLHFDQAMLDTLRAMGVAIAYITLHVGAGTFQPVRAENIEDHVMHAERYSIPPDTIEAIRACKAGGGRVLAVGTTCLRALEACARAHEGQLIAGQGETNLFITPGYRFQVVDRLLTNFHLPRSTLLMLVSAFAGMDAIQRAYQHAVAARYRFFSYGDAMLLEIQS</sequence>
<evidence type="ECO:0000256" key="9">
    <source>
        <dbReference type="ARBA" id="ARBA00061210"/>
    </source>
</evidence>
<evidence type="ECO:0000256" key="1">
    <source>
        <dbReference type="ARBA" id="ARBA00004496"/>
    </source>
</evidence>
<comment type="subcellular location">
    <subcellularLocation>
        <location evidence="1 13">Cytoplasm</location>
    </subcellularLocation>
</comment>
<dbReference type="HAMAP" id="MF_00113">
    <property type="entry name" value="QueA"/>
    <property type="match status" value="1"/>
</dbReference>
<comment type="pathway">
    <text evidence="2 13">tRNA modification; tRNA-queuosine biosynthesis.</text>
</comment>
<dbReference type="PANTHER" id="PTHR30307">
    <property type="entry name" value="S-ADENOSYLMETHIONINE:TRNA RIBOSYLTRANSFERASE-ISOMERASE"/>
    <property type="match status" value="1"/>
</dbReference>
<dbReference type="SUPFAM" id="SSF111337">
    <property type="entry name" value="QueA-like"/>
    <property type="match status" value="1"/>
</dbReference>
<comment type="function">
    <text evidence="13">Transfers and isomerizes the ribose moiety from AdoMet to the 7-aminomethyl group of 7-deazaguanine (preQ1-tRNA) to give epoxyqueuosine (oQ-tRNA).</text>
</comment>
<gene>
    <name evidence="13" type="primary">queA</name>
    <name evidence="14" type="ORF">SAMN05421881_10159</name>
</gene>
<dbReference type="Pfam" id="PF02547">
    <property type="entry name" value="Queuosine_synth"/>
    <property type="match status" value="1"/>
</dbReference>
<dbReference type="NCBIfam" id="TIGR00113">
    <property type="entry name" value="queA"/>
    <property type="match status" value="1"/>
</dbReference>
<dbReference type="EC" id="2.4.99.17" evidence="10 13"/>
<comment type="similarity">
    <text evidence="9 13">Belongs to the QueA family.</text>
</comment>
<evidence type="ECO:0000256" key="3">
    <source>
        <dbReference type="ARBA" id="ARBA00011245"/>
    </source>
</evidence>
<dbReference type="PANTHER" id="PTHR30307:SF0">
    <property type="entry name" value="S-ADENOSYLMETHIONINE:TRNA RIBOSYLTRANSFERASE-ISOMERASE"/>
    <property type="match status" value="1"/>
</dbReference>
<evidence type="ECO:0000256" key="10">
    <source>
        <dbReference type="ARBA" id="ARBA00066503"/>
    </source>
</evidence>
<evidence type="ECO:0000256" key="13">
    <source>
        <dbReference type="HAMAP-Rule" id="MF_00113"/>
    </source>
</evidence>
<evidence type="ECO:0000256" key="7">
    <source>
        <dbReference type="ARBA" id="ARBA00022785"/>
    </source>
</evidence>
<accession>A0A1H3GGT3</accession>
<evidence type="ECO:0000256" key="11">
    <source>
        <dbReference type="ARBA" id="ARBA00069325"/>
    </source>
</evidence>